<dbReference type="STRING" id="7994.ENSAMXP00000044552"/>
<dbReference type="PRINTS" id="PR01415">
    <property type="entry name" value="ANKYRIN"/>
</dbReference>
<dbReference type="SMART" id="SM00454">
    <property type="entry name" value="SAM"/>
    <property type="match status" value="2"/>
</dbReference>
<dbReference type="Pfam" id="PF00536">
    <property type="entry name" value="SAM_1"/>
    <property type="match status" value="2"/>
</dbReference>
<dbReference type="PROSITE" id="PS50105">
    <property type="entry name" value="SAM_DOMAIN"/>
    <property type="match status" value="2"/>
</dbReference>
<dbReference type="PROSITE" id="PS50297">
    <property type="entry name" value="ANK_REP_REGION"/>
    <property type="match status" value="5"/>
</dbReference>
<organism evidence="12 13">
    <name type="scientific">Astyanax mexicanus</name>
    <name type="common">Blind cave fish</name>
    <name type="synonym">Astyanax fasciatus mexicanus</name>
    <dbReference type="NCBI Taxonomy" id="7994"/>
    <lineage>
        <taxon>Eukaryota</taxon>
        <taxon>Metazoa</taxon>
        <taxon>Chordata</taxon>
        <taxon>Craniata</taxon>
        <taxon>Vertebrata</taxon>
        <taxon>Euteleostomi</taxon>
        <taxon>Actinopterygii</taxon>
        <taxon>Neopterygii</taxon>
        <taxon>Teleostei</taxon>
        <taxon>Ostariophysi</taxon>
        <taxon>Characiformes</taxon>
        <taxon>Characoidei</taxon>
        <taxon>Acestrorhamphidae</taxon>
        <taxon>Acestrorhamphinae</taxon>
        <taxon>Astyanax</taxon>
    </lineage>
</organism>
<keyword evidence="4" id="KW-0597">Phosphoprotein</keyword>
<dbReference type="GO" id="GO:0005737">
    <property type="term" value="C:cytoplasm"/>
    <property type="evidence" value="ECO:0007669"/>
    <property type="project" value="UniProtKB-SubCell"/>
</dbReference>
<dbReference type="InterPro" id="IPR001452">
    <property type="entry name" value="SH3_domain"/>
</dbReference>
<protein>
    <submittedName>
        <fullName evidence="12">CASK interacting protein 2</fullName>
    </submittedName>
</protein>
<feature type="repeat" description="ANK" evidence="7">
    <location>
        <begin position="48"/>
        <end position="80"/>
    </location>
</feature>
<evidence type="ECO:0000256" key="3">
    <source>
        <dbReference type="ARBA" id="ARBA00022490"/>
    </source>
</evidence>
<dbReference type="InterPro" id="IPR001660">
    <property type="entry name" value="SAM"/>
</dbReference>
<dbReference type="Pfam" id="PF16907">
    <property type="entry name" value="Caskin-Pro-rich"/>
    <property type="match status" value="1"/>
</dbReference>
<accession>A0A3B1JQ85</accession>
<reference evidence="12" key="3">
    <citation type="submission" date="2025-08" db="UniProtKB">
        <authorList>
            <consortium name="Ensembl"/>
        </authorList>
    </citation>
    <scope>IDENTIFICATION</scope>
</reference>
<feature type="compositionally biased region" description="Polar residues" evidence="9">
    <location>
        <begin position="772"/>
        <end position="790"/>
    </location>
</feature>
<evidence type="ECO:0000256" key="1">
    <source>
        <dbReference type="ARBA" id="ARBA00004496"/>
    </source>
</evidence>
<feature type="compositionally biased region" description="Polar residues" evidence="9">
    <location>
        <begin position="1044"/>
        <end position="1054"/>
    </location>
</feature>
<reference evidence="12" key="4">
    <citation type="submission" date="2025-09" db="UniProtKB">
        <authorList>
            <consortium name="Ensembl"/>
        </authorList>
    </citation>
    <scope>IDENTIFICATION</scope>
</reference>
<proteinExistence type="predicted"/>
<evidence type="ECO:0000259" key="10">
    <source>
        <dbReference type="PROSITE" id="PS50002"/>
    </source>
</evidence>
<sequence>MGKEQELLQAVKNGDLPSTQKLLAKFKSSRTKLLGSTKRLNVNFQDPDGFSALHHAALTGTTDLLSLLLEAQATVDIKDTNGMRPLHYAAWQGKAESVLLLLRAGASVNGASQDGQIPLHLAAQYGHYEVSEMLLQHQSNPCMVNKAKKTPLDLACEFGRLKVTQLLLSSNMINTLLEGDRKEAIDSAFNTPLHLAARNGHKDIIRLLLKAGIDVNRSTKAGTALHEASLYGKTEVVRLLLDAGIDVNIRNTYNQTALDIVNQFTTSHASKDIKQLLRDATGVLQVRALKDYWNLHDPTALNIRAGDVIMVLEQHMDGRWKGHIHDSQRGTDRVGYFPPSIVEVISRRSGGTLSRHCSLPCQRQQQLSRAPFTSNLSMSTSAAPQTDDSYTLYAPNPHLALSHANSLSVNPGGPPSSLSQPTIPSLEDVWVLRNSCKAGDRNSVGSTGSVGSTRSAGSGQSTESNNAPNGLHQHTTNLDSNKQPAPPGGDSVQPDHHKQPDLSTGVPRRPVLALPRAPEQGFLQQFVRPQQLLEGKDAEAIYQWLSEFQLEQYTANFLNAGYDVPTISRMTPEDLTAVGVTKPGHRKKISLEIGNLSIPEWLPDYTPADLGEWLSAIGLPQYHKKLLENGYDSISIAKDLTWEDLQEIGITKLGHQKKIMLAVKKLCDLHRALLQTESGQGTLRRKPPAALDLLPIEPPTDSGDLPSPHTPKMLTFQDSELSAELQTAMSTHYGSPQEGLAIKSAVAMSISQESIDARSRGSGRSQEPPATPSTSTALHSRSQESLASGGSSPGKERNIPEGRDQLQHQRPVGGSPGFKHPAVPVKPKPVGSPAQKAFSYLHASHGSATLGRRSPGAPKKRTQSLTRYALSDGEPDEEDDDELAQPMAAALPSYATLSRRPARGQLACLQSAPEQGVGRSHSFAIRARRKGPPPPPPKRLSSVSSGNTSSEAAPDTPTPPAGSVDTNCPGSVKSIAATLETAIMGPRAELCKEANSSSSSSTEGSRRRALSQSEPSPFPQVECDRGVKSDSEEDEATKDAGLDGSSSPQNSSSECIPFAEEGNLTIKQRPKTAGPPRAESVLEPPEKLKPPKTPEPPEFNLTESDTVKRRHKPKEKEQPSAECDGAEQQSRGAVNLRISESEIIPSNPEPPSTQPIKAPPPLAPKPASPPKPSHSITNLRQPTPAASVGGSGVTLNVVQSVAFAAPTSPLPCSSTRGPPPQPVAPGQPSVCVEVGPGAVLVQQKLDQTSSSLEMALKAVERKLTLDDITEGECHTAKSAGNILDDIGNMFDDLADQLDAMLD</sequence>
<evidence type="ECO:0000256" key="2">
    <source>
        <dbReference type="ARBA" id="ARBA00022443"/>
    </source>
</evidence>
<feature type="repeat" description="ANK" evidence="7">
    <location>
        <begin position="114"/>
        <end position="146"/>
    </location>
</feature>
<dbReference type="OrthoDB" id="63891at2759"/>
<feature type="region of interest" description="Disordered" evidence="9">
    <location>
        <begin position="752"/>
        <end position="833"/>
    </location>
</feature>
<evidence type="ECO:0000313" key="13">
    <source>
        <dbReference type="Proteomes" id="UP000018467"/>
    </source>
</evidence>
<dbReference type="Bgee" id="ENSAMXG00000031258">
    <property type="expression patterns" value="Expressed in zone of skin and 14 other cell types or tissues"/>
</dbReference>
<dbReference type="PROSITE" id="PS50002">
    <property type="entry name" value="SH3"/>
    <property type="match status" value="1"/>
</dbReference>
<feature type="domain" description="SAM" evidence="11">
    <location>
        <begin position="536"/>
        <end position="599"/>
    </location>
</feature>
<dbReference type="SUPFAM" id="SSF47769">
    <property type="entry name" value="SAM/Pointed domain"/>
    <property type="match status" value="2"/>
</dbReference>
<dbReference type="Gene3D" id="1.10.150.50">
    <property type="entry name" value="Transcription Factor, Ets-1"/>
    <property type="match status" value="2"/>
</dbReference>
<feature type="compositionally biased region" description="Low complexity" evidence="9">
    <location>
        <begin position="443"/>
        <end position="459"/>
    </location>
</feature>
<dbReference type="PANTHER" id="PTHR24174">
    <property type="entry name" value="ANKYRIN REPEAT AND STERILE ALPHA MOTIF DOMAIN-CONTAINING PROTEIN 1"/>
    <property type="match status" value="1"/>
</dbReference>
<dbReference type="InterPro" id="IPR035499">
    <property type="entry name" value="Caskin2_SH3"/>
</dbReference>
<dbReference type="SUPFAM" id="SSF50044">
    <property type="entry name" value="SH3-domain"/>
    <property type="match status" value="1"/>
</dbReference>
<dbReference type="CDD" id="cd12063">
    <property type="entry name" value="SH3_Caskin2"/>
    <property type="match status" value="1"/>
</dbReference>
<dbReference type="SMART" id="SM00326">
    <property type="entry name" value="SH3"/>
    <property type="match status" value="1"/>
</dbReference>
<keyword evidence="5" id="KW-0677">Repeat</keyword>
<dbReference type="Pfam" id="PF13637">
    <property type="entry name" value="Ank_4"/>
    <property type="match status" value="1"/>
</dbReference>
<dbReference type="InterPro" id="IPR032117">
    <property type="entry name" value="Caskin_C"/>
</dbReference>
<comment type="subcellular location">
    <subcellularLocation>
        <location evidence="1">Cytoplasm</location>
    </subcellularLocation>
</comment>
<feature type="repeat" description="ANK" evidence="7">
    <location>
        <begin position="81"/>
        <end position="113"/>
    </location>
</feature>
<dbReference type="Pfam" id="PF16632">
    <property type="entry name" value="Caskin-tail"/>
    <property type="match status" value="1"/>
</dbReference>
<reference evidence="13" key="1">
    <citation type="submission" date="2013-03" db="EMBL/GenBank/DDBJ databases">
        <authorList>
            <person name="Jeffery W."/>
            <person name="Warren W."/>
            <person name="Wilson R.K."/>
        </authorList>
    </citation>
    <scope>NUCLEOTIDE SEQUENCE</scope>
    <source>
        <strain evidence="13">female</strain>
    </source>
</reference>
<feature type="repeat" description="ANK" evidence="7">
    <location>
        <begin position="220"/>
        <end position="252"/>
    </location>
</feature>
<reference evidence="13" key="2">
    <citation type="journal article" date="2014" name="Nat. Commun.">
        <title>The cavefish genome reveals candidate genes for eye loss.</title>
        <authorList>
            <person name="McGaugh S.E."/>
            <person name="Gross J.B."/>
            <person name="Aken B."/>
            <person name="Blin M."/>
            <person name="Borowsky R."/>
            <person name="Chalopin D."/>
            <person name="Hinaux H."/>
            <person name="Jeffery W.R."/>
            <person name="Keene A."/>
            <person name="Ma L."/>
            <person name="Minx P."/>
            <person name="Murphy D."/>
            <person name="O'Quin K.E."/>
            <person name="Retaux S."/>
            <person name="Rohner N."/>
            <person name="Searle S.M."/>
            <person name="Stahl B.A."/>
            <person name="Tabin C."/>
            <person name="Volff J.N."/>
            <person name="Yoshizawa M."/>
            <person name="Warren W.C."/>
        </authorList>
    </citation>
    <scope>NUCLEOTIDE SEQUENCE [LARGE SCALE GENOMIC DNA]</scope>
    <source>
        <strain evidence="13">female</strain>
    </source>
</reference>
<feature type="region of interest" description="Disordered" evidence="9">
    <location>
        <begin position="988"/>
        <end position="1190"/>
    </location>
</feature>
<keyword evidence="2 8" id="KW-0728">SH3 domain</keyword>
<dbReference type="FunFam" id="1.25.40.20:FF:000225">
    <property type="entry name" value="caskin-1 isoform X1"/>
    <property type="match status" value="1"/>
</dbReference>
<dbReference type="Gene3D" id="2.30.30.40">
    <property type="entry name" value="SH3 Domains"/>
    <property type="match status" value="1"/>
</dbReference>
<evidence type="ECO:0000256" key="7">
    <source>
        <dbReference type="PROSITE-ProRule" id="PRU00023"/>
    </source>
</evidence>
<dbReference type="FunFam" id="1.10.150.50:FF:000032">
    <property type="entry name" value="caskin-1 isoform X1"/>
    <property type="match status" value="1"/>
</dbReference>
<dbReference type="FunFam" id="1.10.150.50:FF:000028">
    <property type="entry name" value="caskin-2 isoform X2"/>
    <property type="match status" value="1"/>
</dbReference>
<dbReference type="InterPro" id="IPR036770">
    <property type="entry name" value="Ankyrin_rpt-contain_sf"/>
</dbReference>
<feature type="repeat" description="ANK" evidence="7">
    <location>
        <begin position="188"/>
        <end position="220"/>
    </location>
</feature>
<keyword evidence="13" id="KW-1185">Reference proteome</keyword>
<dbReference type="InterPro" id="IPR035498">
    <property type="entry name" value="Caskin1/2_SAM_2"/>
</dbReference>
<keyword evidence="3" id="KW-0963">Cytoplasm</keyword>
<dbReference type="InParanoid" id="A0A3B1JQ85"/>
<evidence type="ECO:0000256" key="4">
    <source>
        <dbReference type="ARBA" id="ARBA00022553"/>
    </source>
</evidence>
<dbReference type="FunFam" id="1.25.40.20:FF:000042">
    <property type="entry name" value="caskin-2 isoform X2"/>
    <property type="match status" value="1"/>
</dbReference>
<dbReference type="GeneTree" id="ENSGT00940000158256"/>
<dbReference type="PROSITE" id="PS50088">
    <property type="entry name" value="ANK_REPEAT"/>
    <property type="match status" value="5"/>
</dbReference>
<feature type="compositionally biased region" description="Polar residues" evidence="9">
    <location>
        <begin position="460"/>
        <end position="483"/>
    </location>
</feature>
<feature type="domain" description="SH3" evidence="10">
    <location>
        <begin position="281"/>
        <end position="347"/>
    </location>
</feature>
<dbReference type="InterPro" id="IPR035497">
    <property type="entry name" value="Caskin1/2_SAM_1"/>
</dbReference>
<dbReference type="InterPro" id="IPR002110">
    <property type="entry name" value="Ankyrin_rpt"/>
</dbReference>
<evidence type="ECO:0000256" key="8">
    <source>
        <dbReference type="PROSITE-ProRule" id="PRU00192"/>
    </source>
</evidence>
<dbReference type="Ensembl" id="ENSAMXT00000033216.1">
    <property type="protein sequence ID" value="ENSAMXP00000044552.1"/>
    <property type="gene ID" value="ENSAMXG00000031258.1"/>
</dbReference>
<dbReference type="FunFam" id="2.30.30.40:FF:000062">
    <property type="entry name" value="caskin-2 isoform X1"/>
    <property type="match status" value="1"/>
</dbReference>
<feature type="domain" description="SAM" evidence="11">
    <location>
        <begin position="605"/>
        <end position="669"/>
    </location>
</feature>
<dbReference type="PANTHER" id="PTHR24174:SF18">
    <property type="entry name" value="CASKIN-2"/>
    <property type="match status" value="1"/>
</dbReference>
<feature type="region of interest" description="Disordered" evidence="9">
    <location>
        <begin position="845"/>
        <end position="864"/>
    </location>
</feature>
<dbReference type="InterPro" id="IPR033635">
    <property type="entry name" value="ANKS1/Caskin"/>
</dbReference>
<evidence type="ECO:0000256" key="9">
    <source>
        <dbReference type="SAM" id="MobiDB-lite"/>
    </source>
</evidence>
<dbReference type="SUPFAM" id="SSF48403">
    <property type="entry name" value="Ankyrin repeat"/>
    <property type="match status" value="1"/>
</dbReference>
<dbReference type="InterPro" id="IPR013761">
    <property type="entry name" value="SAM/pointed_sf"/>
</dbReference>
<dbReference type="CDD" id="cd09498">
    <property type="entry name" value="SAM_caskin1_2_repeat2"/>
    <property type="match status" value="1"/>
</dbReference>
<feature type="compositionally biased region" description="Pro residues" evidence="9">
    <location>
        <begin position="1147"/>
        <end position="1172"/>
    </location>
</feature>
<dbReference type="InterPro" id="IPR032232">
    <property type="entry name" value="Caskin1-CID"/>
</dbReference>
<evidence type="ECO:0000313" key="12">
    <source>
        <dbReference type="Ensembl" id="ENSAMXP00000044552.1"/>
    </source>
</evidence>
<evidence type="ECO:0000256" key="5">
    <source>
        <dbReference type="ARBA" id="ARBA00022737"/>
    </source>
</evidence>
<dbReference type="SMART" id="SM00248">
    <property type="entry name" value="ANK"/>
    <property type="match status" value="6"/>
</dbReference>
<dbReference type="CDD" id="cd09497">
    <property type="entry name" value="SAM_caskin1_2_repeat1"/>
    <property type="match status" value="1"/>
</dbReference>
<feature type="region of interest" description="Disordered" evidence="9">
    <location>
        <begin position="909"/>
        <end position="970"/>
    </location>
</feature>
<dbReference type="Gene3D" id="1.25.40.20">
    <property type="entry name" value="Ankyrin repeat-containing domain"/>
    <property type="match status" value="3"/>
</dbReference>
<feature type="compositionally biased region" description="Polar residues" evidence="9">
    <location>
        <begin position="941"/>
        <end position="951"/>
    </location>
</feature>
<feature type="region of interest" description="Disordered" evidence="9">
    <location>
        <begin position="1208"/>
        <end position="1227"/>
    </location>
</feature>
<name>A0A3B1JQ85_ASTMX</name>
<evidence type="ECO:0000256" key="6">
    <source>
        <dbReference type="ARBA" id="ARBA00023043"/>
    </source>
</evidence>
<dbReference type="Proteomes" id="UP000018467">
    <property type="component" value="Unassembled WGS sequence"/>
</dbReference>
<feature type="compositionally biased region" description="Low complexity" evidence="9">
    <location>
        <begin position="819"/>
        <end position="829"/>
    </location>
</feature>
<feature type="region of interest" description="Disordered" evidence="9">
    <location>
        <begin position="692"/>
        <end position="713"/>
    </location>
</feature>
<feature type="region of interest" description="Disordered" evidence="9">
    <location>
        <begin position="440"/>
        <end position="508"/>
    </location>
</feature>
<evidence type="ECO:0000259" key="11">
    <source>
        <dbReference type="PROSITE" id="PS50105"/>
    </source>
</evidence>
<dbReference type="Pfam" id="PF12796">
    <property type="entry name" value="Ank_2"/>
    <property type="match status" value="2"/>
</dbReference>
<dbReference type="InterPro" id="IPR036028">
    <property type="entry name" value="SH3-like_dom_sf"/>
</dbReference>
<keyword evidence="6 7" id="KW-0040">ANK repeat</keyword>
<dbReference type="Pfam" id="PF16600">
    <property type="entry name" value="Caskin1-CID"/>
    <property type="match status" value="1"/>
</dbReference>
<dbReference type="Pfam" id="PF07653">
    <property type="entry name" value="SH3_2"/>
    <property type="match status" value="1"/>
</dbReference>
<feature type="compositionally biased region" description="Basic and acidic residues" evidence="9">
    <location>
        <begin position="794"/>
        <end position="807"/>
    </location>
</feature>